<keyword evidence="2" id="KW-1185">Reference proteome</keyword>
<dbReference type="STRING" id="295069.SAMN05421856_106145"/>
<protein>
    <submittedName>
        <fullName evidence="1">Uncharacterized protein</fullName>
    </submittedName>
</protein>
<dbReference type="AlphaFoldDB" id="A0A1H8AY54"/>
<proteinExistence type="predicted"/>
<dbReference type="Proteomes" id="UP000199450">
    <property type="component" value="Unassembled WGS sequence"/>
</dbReference>
<evidence type="ECO:0000313" key="2">
    <source>
        <dbReference type="Proteomes" id="UP000199450"/>
    </source>
</evidence>
<evidence type="ECO:0000313" key="1">
    <source>
        <dbReference type="EMBL" id="SEM75682.1"/>
    </source>
</evidence>
<name>A0A1H8AY54_9FLAO</name>
<reference evidence="2" key="1">
    <citation type="submission" date="2016-10" db="EMBL/GenBank/DDBJ databases">
        <authorList>
            <person name="Varghese N."/>
            <person name="Submissions S."/>
        </authorList>
    </citation>
    <scope>NUCLEOTIDE SEQUENCE [LARGE SCALE GENOMIC DNA]</scope>
    <source>
        <strain evidence="2">DSM 17453</strain>
    </source>
</reference>
<accession>A0A1H8AY54</accession>
<dbReference type="EMBL" id="FOBV01000006">
    <property type="protein sequence ID" value="SEM75682.1"/>
    <property type="molecule type" value="Genomic_DNA"/>
</dbReference>
<organism evidence="1 2">
    <name type="scientific">Chryseobacterium taichungense</name>
    <dbReference type="NCBI Taxonomy" id="295069"/>
    <lineage>
        <taxon>Bacteria</taxon>
        <taxon>Pseudomonadati</taxon>
        <taxon>Bacteroidota</taxon>
        <taxon>Flavobacteriia</taxon>
        <taxon>Flavobacteriales</taxon>
        <taxon>Weeksellaceae</taxon>
        <taxon>Chryseobacterium group</taxon>
        <taxon>Chryseobacterium</taxon>
    </lineage>
</organism>
<gene>
    <name evidence="1" type="ORF">SAMN05421856_106145</name>
</gene>
<sequence>MYKTRIFETLKTFMKKILLLILFSFLQITVFGQDAINFEFSFPENSRFTIEQKVDNSGTMKITGTKVEMENLKKSGYNADRKLKYLMNYSSEYTTGERTSDNFSFEFFYSNVSFDIDSDGKKQNREWAFPSVILKAGIINGKLAVIQSAKTGSSSQDQFINSLPRYFTTDFPKINNLKIGESFIVKRIANNQTEGYSFSGNLKYTLKKIENELAYFSISVIVKNYPESTLNSSGNGTGEMIYNHKDKFIQSEKIKINLSSSQNKTVNITATNVIISTYELKNLVRN</sequence>